<reference evidence="13" key="1">
    <citation type="submission" date="2021-12" db="EMBL/GenBank/DDBJ databases">
        <authorList>
            <person name="King R."/>
        </authorList>
    </citation>
    <scope>NUCLEOTIDE SEQUENCE</scope>
</reference>
<dbReference type="GO" id="GO:0005615">
    <property type="term" value="C:extracellular space"/>
    <property type="evidence" value="ECO:0007669"/>
    <property type="project" value="TreeGrafter"/>
</dbReference>
<evidence type="ECO:0000256" key="6">
    <source>
        <dbReference type="ARBA" id="ARBA00023002"/>
    </source>
</evidence>
<evidence type="ECO:0000313" key="13">
    <source>
        <dbReference type="EMBL" id="CAH0383056.1"/>
    </source>
</evidence>
<feature type="domain" description="Thioredoxin" evidence="12">
    <location>
        <begin position="49"/>
        <end position="170"/>
    </location>
</feature>
<feature type="domain" description="ERV/ALR sulfhydryl oxidase" evidence="11">
    <location>
        <begin position="419"/>
        <end position="537"/>
    </location>
</feature>
<dbReference type="PANTHER" id="PTHR22897:SF8">
    <property type="entry name" value="SULFHYDRYL OXIDASE"/>
    <property type="match status" value="1"/>
</dbReference>
<evidence type="ECO:0000256" key="9">
    <source>
        <dbReference type="ARBA" id="ARBA00048864"/>
    </source>
</evidence>
<dbReference type="PROSITE" id="PS51324">
    <property type="entry name" value="ERV_ALR"/>
    <property type="match status" value="1"/>
</dbReference>
<evidence type="ECO:0000256" key="10">
    <source>
        <dbReference type="RuleBase" id="RU371123"/>
    </source>
</evidence>
<evidence type="ECO:0000256" key="2">
    <source>
        <dbReference type="ARBA" id="ARBA00006041"/>
    </source>
</evidence>
<dbReference type="Pfam" id="PF18371">
    <property type="entry name" value="FAD_SOX"/>
    <property type="match status" value="1"/>
</dbReference>
<evidence type="ECO:0000256" key="8">
    <source>
        <dbReference type="ARBA" id="ARBA00023180"/>
    </source>
</evidence>
<evidence type="ECO:0000256" key="1">
    <source>
        <dbReference type="ARBA" id="ARBA00001974"/>
    </source>
</evidence>
<dbReference type="InterPro" id="IPR013766">
    <property type="entry name" value="Thioredoxin_domain"/>
</dbReference>
<evidence type="ECO:0000256" key="3">
    <source>
        <dbReference type="ARBA" id="ARBA00022630"/>
    </source>
</evidence>
<dbReference type="GO" id="GO:0003756">
    <property type="term" value="F:protein disulfide isomerase activity"/>
    <property type="evidence" value="ECO:0007669"/>
    <property type="project" value="TreeGrafter"/>
</dbReference>
<dbReference type="Gene3D" id="1.20.120.1960">
    <property type="entry name" value="QSOX sulfhydryl oxidase domain"/>
    <property type="match status" value="1"/>
</dbReference>
<dbReference type="Pfam" id="PF18108">
    <property type="entry name" value="QSOX_Trx1"/>
    <property type="match status" value="1"/>
</dbReference>
<evidence type="ECO:0000313" key="14">
    <source>
        <dbReference type="Proteomes" id="UP001152759"/>
    </source>
</evidence>
<sequence>MDPKIVSFLCYVQASILSLFLCIGLSDQRAVSLNHKKLFHDLISGQGLYSSEDKVLILNATNFNSSVIMNPNQALVVEFYNAWCGHCIRYAPTWKNFARNIHNWKDVVTVGAVDCSAEINGQLCRDYEVMAYPTLRYFPPNSPFGFYGDDMKRMFNINDLRHTTIEAMEKSVSDNRSGASWPDVKATENLTEALAELPSEVEFIAIMFDKLKSFVGAELILDFHKVQKLKIFSVLETDSDSVKLYDVKEFPSLYVKQSGSSKLTQLPVRNTTREDFYDAMKDFLGKNGISVPKISPSNAAPEVLNPQQIFDIISQEQTLSDDKVYQLDLEMALRHVLFHELRMRKEFAGESLHALKHVIRVIARYFPVDPTGKALLQQFSNDVWNHPGSMTIDQYNKYVEPFEKETSKYLLSPGGYMNCAKSSTKPPCSLWLLFHTLTVQADAKHEDYNDSDPLDVLRSMAGYVKNFFGCTECAHHFLGMAATMPSEVVSFNKSILWLWNAHNKVNARLSNDSVGGRLKIQFPSAINCPKCRNGNEWNEEEVLDHLKSVYTKISYHPLPKVETTESPSHRMNDAVSNDEIGYREEVLISSSVNINFFDIGFCIGLYAFSATVLLFICIKFLVKRGNRKKFNPFLEAFGRG</sequence>
<evidence type="ECO:0000256" key="7">
    <source>
        <dbReference type="ARBA" id="ARBA00023157"/>
    </source>
</evidence>
<proteinExistence type="inferred from homology"/>
<keyword evidence="10" id="KW-0472">Membrane</keyword>
<comment type="cofactor">
    <cofactor evidence="1 10">
        <name>FAD</name>
        <dbReference type="ChEBI" id="CHEBI:57692"/>
    </cofactor>
</comment>
<dbReference type="InterPro" id="IPR036249">
    <property type="entry name" value="Thioredoxin-like_sf"/>
</dbReference>
<dbReference type="Gene3D" id="3.40.30.10">
    <property type="entry name" value="Glutaredoxin"/>
    <property type="match status" value="2"/>
</dbReference>
<keyword evidence="10" id="KW-1133">Transmembrane helix</keyword>
<name>A0A9P0A343_BEMTA</name>
<dbReference type="GO" id="GO:0006457">
    <property type="term" value="P:protein folding"/>
    <property type="evidence" value="ECO:0007669"/>
    <property type="project" value="TreeGrafter"/>
</dbReference>
<dbReference type="GO" id="GO:0016971">
    <property type="term" value="F:flavin-dependent sulfhydryl oxidase activity"/>
    <property type="evidence" value="ECO:0007669"/>
    <property type="project" value="InterPro"/>
</dbReference>
<evidence type="ECO:0000259" key="11">
    <source>
        <dbReference type="PROSITE" id="PS51324"/>
    </source>
</evidence>
<dbReference type="SUPFAM" id="SSF52833">
    <property type="entry name" value="Thioredoxin-like"/>
    <property type="match status" value="1"/>
</dbReference>
<keyword evidence="14" id="KW-1185">Reference proteome</keyword>
<dbReference type="FunFam" id="3.40.30.10:FF:000073">
    <property type="entry name" value="Sulfhydryl oxidase"/>
    <property type="match status" value="1"/>
</dbReference>
<dbReference type="InterPro" id="IPR017905">
    <property type="entry name" value="ERV/ALR_sulphydryl_oxidase"/>
</dbReference>
<dbReference type="InterPro" id="IPR036774">
    <property type="entry name" value="ERV/ALR_sulphydryl_oxid_sf"/>
</dbReference>
<keyword evidence="10" id="KW-0812">Transmembrane</keyword>
<dbReference type="InterPro" id="IPR039798">
    <property type="entry name" value="Sulfhydryl_oxidase"/>
</dbReference>
<keyword evidence="7" id="KW-1015">Disulfide bond</keyword>
<evidence type="ECO:0000256" key="5">
    <source>
        <dbReference type="ARBA" id="ARBA00022827"/>
    </source>
</evidence>
<dbReference type="GO" id="GO:0000139">
    <property type="term" value="C:Golgi membrane"/>
    <property type="evidence" value="ECO:0007669"/>
    <property type="project" value="TreeGrafter"/>
</dbReference>
<dbReference type="KEGG" id="btab:109037715"/>
<dbReference type="InterPro" id="IPR041269">
    <property type="entry name" value="QSOX_Trx1"/>
</dbReference>
<protein>
    <recommendedName>
        <fullName evidence="10">Sulfhydryl oxidase</fullName>
        <ecNumber evidence="10">1.8.3.2</ecNumber>
    </recommendedName>
</protein>
<dbReference type="PROSITE" id="PS51352">
    <property type="entry name" value="THIOREDOXIN_2"/>
    <property type="match status" value="1"/>
</dbReference>
<gene>
    <name evidence="13" type="ORF">BEMITA_LOCUS2536</name>
</gene>
<dbReference type="EC" id="1.8.3.2" evidence="10"/>
<dbReference type="EMBL" id="OU963871">
    <property type="protein sequence ID" value="CAH0383056.1"/>
    <property type="molecule type" value="Genomic_DNA"/>
</dbReference>
<evidence type="ECO:0000259" key="12">
    <source>
        <dbReference type="PROSITE" id="PS51352"/>
    </source>
</evidence>
<dbReference type="AlphaFoldDB" id="A0A9P0A343"/>
<dbReference type="InterPro" id="IPR042568">
    <property type="entry name" value="QSOX_FAD-bd_sf"/>
</dbReference>
<dbReference type="Gene3D" id="1.20.120.310">
    <property type="entry name" value="ERV/ALR sulfhydryl oxidase domain"/>
    <property type="match status" value="1"/>
</dbReference>
<organism evidence="13 14">
    <name type="scientific">Bemisia tabaci</name>
    <name type="common">Sweetpotato whitefly</name>
    <name type="synonym">Aleurodes tabaci</name>
    <dbReference type="NCBI Taxonomy" id="7038"/>
    <lineage>
        <taxon>Eukaryota</taxon>
        <taxon>Metazoa</taxon>
        <taxon>Ecdysozoa</taxon>
        <taxon>Arthropoda</taxon>
        <taxon>Hexapoda</taxon>
        <taxon>Insecta</taxon>
        <taxon>Pterygota</taxon>
        <taxon>Neoptera</taxon>
        <taxon>Paraneoptera</taxon>
        <taxon>Hemiptera</taxon>
        <taxon>Sternorrhyncha</taxon>
        <taxon>Aleyrodoidea</taxon>
        <taxon>Aleyrodidae</taxon>
        <taxon>Aleyrodinae</taxon>
        <taxon>Bemisia</taxon>
    </lineage>
</organism>
<feature type="transmembrane region" description="Helical" evidence="10">
    <location>
        <begin position="603"/>
        <end position="622"/>
    </location>
</feature>
<dbReference type="Proteomes" id="UP001152759">
    <property type="component" value="Chromosome 10"/>
</dbReference>
<keyword evidence="5 10" id="KW-0274">FAD</keyword>
<evidence type="ECO:0000256" key="4">
    <source>
        <dbReference type="ARBA" id="ARBA00022729"/>
    </source>
</evidence>
<accession>A0A9P0A343</accession>
<dbReference type="SUPFAM" id="SSF69000">
    <property type="entry name" value="FAD-dependent thiol oxidase"/>
    <property type="match status" value="1"/>
</dbReference>
<keyword evidence="4" id="KW-0732">Signal</keyword>
<dbReference type="Pfam" id="PF04777">
    <property type="entry name" value="Evr1_Alr"/>
    <property type="match status" value="1"/>
</dbReference>
<keyword evidence="3 10" id="KW-0285">Flavoprotein</keyword>
<dbReference type="Pfam" id="PF00085">
    <property type="entry name" value="Thioredoxin"/>
    <property type="match status" value="1"/>
</dbReference>
<dbReference type="InterPro" id="IPR040986">
    <property type="entry name" value="QSOX_FAD-bd_dom"/>
</dbReference>
<comment type="catalytic activity">
    <reaction evidence="9 10">
        <text>2 R'C(R)SH + O2 = R'C(R)S-S(R)CR' + H2O2</text>
        <dbReference type="Rhea" id="RHEA:17357"/>
        <dbReference type="ChEBI" id="CHEBI:15379"/>
        <dbReference type="ChEBI" id="CHEBI:16240"/>
        <dbReference type="ChEBI" id="CHEBI:16520"/>
        <dbReference type="ChEBI" id="CHEBI:17412"/>
        <dbReference type="EC" id="1.8.3.2"/>
    </reaction>
</comment>
<comment type="function">
    <text evidence="10">Catalyzes the oxidation of sulfhydryl groups in peptide and protein thiols to disulfides with the reduction of oxygen to hydrogen peroxide.</text>
</comment>
<dbReference type="PANTHER" id="PTHR22897">
    <property type="entry name" value="QUIESCIN Q6-RELATED SULFHYDRYL OXIDASE"/>
    <property type="match status" value="1"/>
</dbReference>
<dbReference type="CDD" id="cd02992">
    <property type="entry name" value="PDI_a_QSOX"/>
    <property type="match status" value="1"/>
</dbReference>
<keyword evidence="8" id="KW-0325">Glycoprotein</keyword>
<comment type="similarity">
    <text evidence="2 10">Belongs to the quiescin-sulfhydryl oxidase (QSOX) family.</text>
</comment>
<keyword evidence="6 10" id="KW-0560">Oxidoreductase</keyword>